<evidence type="ECO:0000256" key="5">
    <source>
        <dbReference type="ARBA" id="ARBA00022670"/>
    </source>
</evidence>
<dbReference type="EMBL" id="AUZY01002389">
    <property type="protein sequence ID" value="EQD72287.1"/>
    <property type="molecule type" value="Genomic_DNA"/>
</dbReference>
<feature type="transmembrane region" description="Helical" evidence="11">
    <location>
        <begin position="94"/>
        <end position="117"/>
    </location>
</feature>
<dbReference type="GO" id="GO:0008233">
    <property type="term" value="F:peptidase activity"/>
    <property type="evidence" value="ECO:0007669"/>
    <property type="project" value="UniProtKB-KW"/>
</dbReference>
<dbReference type="AlphaFoldDB" id="T1BR02"/>
<name>T1BR02_9ZZZZ</name>
<comment type="caution">
    <text evidence="13">The sequence shown here is derived from an EMBL/GenBank/DDBJ whole genome shotgun (WGS) entry which is preliminary data.</text>
</comment>
<keyword evidence="7" id="KW-0378">Hydrolase</keyword>
<dbReference type="InterPro" id="IPR008915">
    <property type="entry name" value="Peptidase_M50"/>
</dbReference>
<dbReference type="Pfam" id="PF02163">
    <property type="entry name" value="Peptidase_M50"/>
    <property type="match status" value="1"/>
</dbReference>
<reference evidence="13" key="1">
    <citation type="submission" date="2013-08" db="EMBL/GenBank/DDBJ databases">
        <authorList>
            <person name="Mendez C."/>
            <person name="Richter M."/>
            <person name="Ferrer M."/>
            <person name="Sanchez J."/>
        </authorList>
    </citation>
    <scope>NUCLEOTIDE SEQUENCE</scope>
</reference>
<evidence type="ECO:0000256" key="1">
    <source>
        <dbReference type="ARBA" id="ARBA00004141"/>
    </source>
</evidence>
<proteinExistence type="predicted"/>
<evidence type="ECO:0000256" key="7">
    <source>
        <dbReference type="ARBA" id="ARBA00022801"/>
    </source>
</evidence>
<feature type="transmembrane region" description="Helical" evidence="11">
    <location>
        <begin position="355"/>
        <end position="374"/>
    </location>
</feature>
<feature type="transmembrane region" description="Helical" evidence="11">
    <location>
        <begin position="129"/>
        <end position="147"/>
    </location>
</feature>
<evidence type="ECO:0000256" key="9">
    <source>
        <dbReference type="ARBA" id="ARBA00022989"/>
    </source>
</evidence>
<evidence type="ECO:0000256" key="8">
    <source>
        <dbReference type="ARBA" id="ARBA00022946"/>
    </source>
</evidence>
<dbReference type="GO" id="GO:0009507">
    <property type="term" value="C:chloroplast"/>
    <property type="evidence" value="ECO:0007669"/>
    <property type="project" value="UniProtKB-SubCell"/>
</dbReference>
<accession>T1BR02</accession>
<keyword evidence="8" id="KW-0809">Transit peptide</keyword>
<protein>
    <submittedName>
        <fullName evidence="13">Peptidase M50 family protein</fullName>
    </submittedName>
</protein>
<evidence type="ECO:0000256" key="11">
    <source>
        <dbReference type="SAM" id="Phobius"/>
    </source>
</evidence>
<evidence type="ECO:0000256" key="10">
    <source>
        <dbReference type="ARBA" id="ARBA00023136"/>
    </source>
</evidence>
<feature type="transmembrane region" description="Helical" evidence="11">
    <location>
        <begin position="196"/>
        <end position="221"/>
    </location>
</feature>
<evidence type="ECO:0000256" key="4">
    <source>
        <dbReference type="ARBA" id="ARBA00022640"/>
    </source>
</evidence>
<comment type="subcellular location">
    <subcellularLocation>
        <location evidence="1">Membrane</location>
        <topology evidence="1">Multi-pass membrane protein</topology>
    </subcellularLocation>
    <subcellularLocation>
        <location evidence="2">Plastid</location>
        <location evidence="2">Chloroplast</location>
    </subcellularLocation>
</comment>
<evidence type="ECO:0000256" key="2">
    <source>
        <dbReference type="ARBA" id="ARBA00004229"/>
    </source>
</evidence>
<keyword evidence="6 11" id="KW-0812">Transmembrane</keyword>
<feature type="domain" description="Peptidase M50" evidence="12">
    <location>
        <begin position="137"/>
        <end position="322"/>
    </location>
</feature>
<feature type="transmembrane region" description="Helical" evidence="11">
    <location>
        <begin position="167"/>
        <end position="184"/>
    </location>
</feature>
<reference evidence="13" key="2">
    <citation type="journal article" date="2014" name="ISME J.">
        <title>Microbial stratification in low pH oxic and suboxic macroscopic growths along an acid mine drainage.</title>
        <authorList>
            <person name="Mendez-Garcia C."/>
            <person name="Mesa V."/>
            <person name="Sprenger R.R."/>
            <person name="Richter M."/>
            <person name="Diez M.S."/>
            <person name="Solano J."/>
            <person name="Bargiela R."/>
            <person name="Golyshina O.V."/>
            <person name="Manteca A."/>
            <person name="Ramos J.L."/>
            <person name="Gallego J.R."/>
            <person name="Llorente I."/>
            <person name="Martins Dos Santos V.A."/>
            <person name="Jensen O.N."/>
            <person name="Pelaez A.I."/>
            <person name="Sanchez J."/>
            <person name="Ferrer M."/>
        </authorList>
    </citation>
    <scope>NUCLEOTIDE SEQUENCE</scope>
</reference>
<keyword evidence="10 11" id="KW-0472">Membrane</keyword>
<dbReference type="CDD" id="cd06160">
    <property type="entry name" value="S2P-M50_like_2"/>
    <property type="match status" value="1"/>
</dbReference>
<dbReference type="InterPro" id="IPR044838">
    <property type="entry name" value="EGY1-like"/>
</dbReference>
<dbReference type="GO" id="GO:0016020">
    <property type="term" value="C:membrane"/>
    <property type="evidence" value="ECO:0007669"/>
    <property type="project" value="UniProtKB-SubCell"/>
</dbReference>
<keyword evidence="5" id="KW-0645">Protease</keyword>
<evidence type="ECO:0000256" key="6">
    <source>
        <dbReference type="ARBA" id="ARBA00022692"/>
    </source>
</evidence>
<feature type="transmembrane region" description="Helical" evidence="11">
    <location>
        <begin position="306"/>
        <end position="335"/>
    </location>
</feature>
<keyword evidence="4" id="KW-0934">Plastid</keyword>
<dbReference type="PANTHER" id="PTHR31412">
    <property type="entry name" value="ZINC METALLOPROTEASE EGY1"/>
    <property type="match status" value="1"/>
</dbReference>
<dbReference type="GO" id="GO:0006508">
    <property type="term" value="P:proteolysis"/>
    <property type="evidence" value="ECO:0007669"/>
    <property type="project" value="UniProtKB-KW"/>
</dbReference>
<keyword evidence="3" id="KW-0150">Chloroplast</keyword>
<evidence type="ECO:0000313" key="13">
    <source>
        <dbReference type="EMBL" id="EQD72287.1"/>
    </source>
</evidence>
<dbReference type="PANTHER" id="PTHR31412:SF0">
    <property type="entry name" value="ZINC METALLOPROTEASE EGY1, CHLOROPLASTIC-RELATED"/>
    <property type="match status" value="1"/>
</dbReference>
<gene>
    <name evidence="13" type="ORF">B1B_03855</name>
</gene>
<organism evidence="13">
    <name type="scientific">mine drainage metagenome</name>
    <dbReference type="NCBI Taxonomy" id="410659"/>
    <lineage>
        <taxon>unclassified sequences</taxon>
        <taxon>metagenomes</taxon>
        <taxon>ecological metagenomes</taxon>
    </lineage>
</organism>
<evidence type="ECO:0000259" key="12">
    <source>
        <dbReference type="Pfam" id="PF02163"/>
    </source>
</evidence>
<evidence type="ECO:0000256" key="3">
    <source>
        <dbReference type="ARBA" id="ARBA00022528"/>
    </source>
</evidence>
<sequence length="528" mass="56459">MGGPGVGPLPSSGSPSELDRLRAAVALYFPIYETQIAPASLVLSVHVDPATLEEKFDRLCKDLWRLFYVPILHYQTGEYTIEVIRRPVPRYKGVWINIILLVATIASVDFAGALIWLSYEGQSTITSDAFLWGGLTFALPLMLILGLHELAHYWMSRRYQLEASLPFFIPVPPPLLLGTFGAFISIRQPFTDRKALFDIGAAGPIAGFIVAIPVTILGLYLSAHSVAPSLAACGPTVLGTSYSNLVLNSPPLWYVLSLFFPISGNIHPLEFAGWVGILVTSLNLLPAGQLDGGHVWRALLGDRARFMSIAAVFFLFAIGLFFYFGWLIIGFLVLLMGVRHPPPLNDITPIGLGRTLAGVGVAAILVSGFVLVPISAPGGAIGFSNATIQYPAHPPPGTLVAANLSVIIQNSDEIAHGFFFSTTVQNVSVRAQNGSWQYLSGAALTAYAENSTWTFYFPNGTSVVLHGASVMTSSSAYVTIASYASAPLAVMYTNPSAARSILIQLAAMEVCPPVGAGSASTNFALSPR</sequence>
<keyword evidence="9 11" id="KW-1133">Transmembrane helix</keyword>